<dbReference type="RefSeq" id="WP_244728787.1">
    <property type="nucleotide sequence ID" value="NZ_CP095045.1"/>
</dbReference>
<dbReference type="EMBL" id="CP095045">
    <property type="protein sequence ID" value="UOQ57877.1"/>
    <property type="molecule type" value="Genomic_DNA"/>
</dbReference>
<dbReference type="Gene3D" id="3.20.20.140">
    <property type="entry name" value="Metal-dependent hydrolases"/>
    <property type="match status" value="1"/>
</dbReference>
<evidence type="ECO:0000256" key="3">
    <source>
        <dbReference type="PROSITE-ProRule" id="PRU00679"/>
    </source>
</evidence>
<evidence type="ECO:0000256" key="2">
    <source>
        <dbReference type="ARBA" id="ARBA00022801"/>
    </source>
</evidence>
<dbReference type="Pfam" id="PF02126">
    <property type="entry name" value="PTE"/>
    <property type="match status" value="1"/>
</dbReference>
<sequence>MMNDRETPFVRTVLGDVAPESLGRVNYHEHLFQATPLLPGEELADERLSGEEAALMRAGGIDAMVDATPWGLGRDPEAVARISARTGLSVIVTAGFHREAHYAGRTDAAGLDLAAMTAQCVAELHDGQPAVDGDRSGASRIARAPHGAPVRAGMLKAGVGYWSISPFERRALAAVAAAHRVSGAPIMVHLEHGTCAHEALDILAEEGVAENRIVLAHIDRSPDPILYAELAARGAYLGCDGAARLKEWPESLLIDAIAGAAEAGHADRVLLGGDVARRSRYAAYGGMPGIGYLTSRFIPRLAARVGPDVIRAFLETNPRSLLAWSTPAG</sequence>
<dbReference type="InterPro" id="IPR032466">
    <property type="entry name" value="Metal_Hydrolase"/>
</dbReference>
<evidence type="ECO:0000256" key="1">
    <source>
        <dbReference type="ARBA" id="ARBA00022723"/>
    </source>
</evidence>
<dbReference type="PANTHER" id="PTHR10819">
    <property type="entry name" value="PHOSPHOTRIESTERASE-RELATED"/>
    <property type="match status" value="1"/>
</dbReference>
<feature type="modified residue" description="N6-carboxylysine" evidence="3">
    <location>
        <position position="156"/>
    </location>
</feature>
<gene>
    <name evidence="4" type="ORF">MUN78_03300</name>
</gene>
<name>A0ABY4FNM5_9MICO</name>
<dbReference type="PANTHER" id="PTHR10819:SF3">
    <property type="entry name" value="PHOSPHOTRIESTERASE-RELATED PROTEIN"/>
    <property type="match status" value="1"/>
</dbReference>
<dbReference type="Proteomes" id="UP000831786">
    <property type="component" value="Chromosome"/>
</dbReference>
<proteinExistence type="inferred from homology"/>
<dbReference type="PROSITE" id="PS51347">
    <property type="entry name" value="PHOSPHOTRIESTERASE_2"/>
    <property type="match status" value="1"/>
</dbReference>
<protein>
    <submittedName>
        <fullName evidence="4">Aryldialkylphosphatase</fullName>
    </submittedName>
</protein>
<comment type="similarity">
    <text evidence="3">Belongs to the metallo-dependent hydrolases superfamily. Phosphotriesterase family.</text>
</comment>
<dbReference type="InterPro" id="IPR001559">
    <property type="entry name" value="Phosphotriesterase"/>
</dbReference>
<evidence type="ECO:0000313" key="5">
    <source>
        <dbReference type="Proteomes" id="UP000831786"/>
    </source>
</evidence>
<keyword evidence="2" id="KW-0378">Hydrolase</keyword>
<evidence type="ECO:0000313" key="4">
    <source>
        <dbReference type="EMBL" id="UOQ57877.1"/>
    </source>
</evidence>
<reference evidence="4 5" key="1">
    <citation type="submission" date="2022-04" db="EMBL/GenBank/DDBJ databases">
        <title>Leucobacter sp. isolated from rhizosphere of garlic.</title>
        <authorList>
            <person name="Won M."/>
            <person name="Lee C.-M."/>
            <person name="Woen H.-Y."/>
            <person name="Kwon S.-W."/>
        </authorList>
    </citation>
    <scope>NUCLEOTIDE SEQUENCE [LARGE SCALE GENOMIC DNA]</scope>
    <source>
        <strain evidence="4 5">H21R-40</strain>
    </source>
</reference>
<keyword evidence="5" id="KW-1185">Reference proteome</keyword>
<organism evidence="4 5">
    <name type="scientific">Leucobacter allii</name>
    <dbReference type="NCBI Taxonomy" id="2932247"/>
    <lineage>
        <taxon>Bacteria</taxon>
        <taxon>Bacillati</taxon>
        <taxon>Actinomycetota</taxon>
        <taxon>Actinomycetes</taxon>
        <taxon>Micrococcales</taxon>
        <taxon>Microbacteriaceae</taxon>
        <taxon>Leucobacter</taxon>
    </lineage>
</organism>
<dbReference type="SUPFAM" id="SSF51556">
    <property type="entry name" value="Metallo-dependent hydrolases"/>
    <property type="match status" value="1"/>
</dbReference>
<keyword evidence="1" id="KW-0479">Metal-binding</keyword>
<dbReference type="PIRSF" id="PIRSF016839">
    <property type="entry name" value="PhP"/>
    <property type="match status" value="1"/>
</dbReference>
<accession>A0ABY4FNM5</accession>